<evidence type="ECO:0000313" key="3">
    <source>
        <dbReference type="EMBL" id="JAG32977.1"/>
    </source>
</evidence>
<dbReference type="AlphaFoldDB" id="A0A0A9YMX6"/>
<protein>
    <submittedName>
        <fullName evidence="2">GMP reductase</fullName>
    </submittedName>
</protein>
<reference evidence="2" key="1">
    <citation type="journal article" date="2014" name="PLoS ONE">
        <title>Transcriptome-Based Identification of ABC Transporters in the Western Tarnished Plant Bug Lygus hesperus.</title>
        <authorList>
            <person name="Hull J.J."/>
            <person name="Chaney K."/>
            <person name="Geib S.M."/>
            <person name="Fabrick J.A."/>
            <person name="Brent C.S."/>
            <person name="Walsh D."/>
            <person name="Lavine L.C."/>
        </authorList>
    </citation>
    <scope>NUCLEOTIDE SEQUENCE</scope>
</reference>
<dbReference type="EMBL" id="GBHO01010627">
    <property type="protein sequence ID" value="JAG32977.1"/>
    <property type="molecule type" value="Transcribed_RNA"/>
</dbReference>
<feature type="compositionally biased region" description="Polar residues" evidence="1">
    <location>
        <begin position="66"/>
        <end position="77"/>
    </location>
</feature>
<proteinExistence type="predicted"/>
<feature type="non-terminal residue" evidence="2">
    <location>
        <position position="105"/>
    </location>
</feature>
<gene>
    <name evidence="2" type="primary">guaC_2</name>
    <name evidence="3" type="synonym">guaC_3</name>
    <name evidence="3" type="ORF">CM83_47350</name>
    <name evidence="2" type="ORF">CM83_47351</name>
</gene>
<sequence>MNQVPSSGDLNLSSQDQCKDVSEGIDENEHVVSGADTMEMDGDESESSAAKENETENKTVLVPSSGDVNLSSQNQCEDVSGGIDGNEHVVSVADMKMDGDESGSS</sequence>
<feature type="compositionally biased region" description="Basic and acidic residues" evidence="1">
    <location>
        <begin position="17"/>
        <end position="30"/>
    </location>
</feature>
<organism evidence="2">
    <name type="scientific">Lygus hesperus</name>
    <name type="common">Western plant bug</name>
    <dbReference type="NCBI Taxonomy" id="30085"/>
    <lineage>
        <taxon>Eukaryota</taxon>
        <taxon>Metazoa</taxon>
        <taxon>Ecdysozoa</taxon>
        <taxon>Arthropoda</taxon>
        <taxon>Hexapoda</taxon>
        <taxon>Insecta</taxon>
        <taxon>Pterygota</taxon>
        <taxon>Neoptera</taxon>
        <taxon>Paraneoptera</taxon>
        <taxon>Hemiptera</taxon>
        <taxon>Heteroptera</taxon>
        <taxon>Panheteroptera</taxon>
        <taxon>Cimicomorpha</taxon>
        <taxon>Miridae</taxon>
        <taxon>Mirini</taxon>
        <taxon>Lygus</taxon>
    </lineage>
</organism>
<evidence type="ECO:0000313" key="2">
    <source>
        <dbReference type="EMBL" id="JAG32976.1"/>
    </source>
</evidence>
<accession>A0A0A9YMX6</accession>
<dbReference type="EMBL" id="GBHO01010628">
    <property type="protein sequence ID" value="JAG32976.1"/>
    <property type="molecule type" value="Transcribed_RNA"/>
</dbReference>
<name>A0A0A9YMX6_LYGHE</name>
<evidence type="ECO:0000256" key="1">
    <source>
        <dbReference type="SAM" id="MobiDB-lite"/>
    </source>
</evidence>
<feature type="region of interest" description="Disordered" evidence="1">
    <location>
        <begin position="1"/>
        <end position="85"/>
    </location>
</feature>
<feature type="compositionally biased region" description="Polar residues" evidence="1">
    <location>
        <begin position="1"/>
        <end position="16"/>
    </location>
</feature>
<reference evidence="2" key="2">
    <citation type="submission" date="2014-07" db="EMBL/GenBank/DDBJ databases">
        <authorList>
            <person name="Hull J."/>
        </authorList>
    </citation>
    <scope>NUCLEOTIDE SEQUENCE</scope>
</reference>